<protein>
    <submittedName>
        <fullName evidence="3">Uncharacterized protein</fullName>
    </submittedName>
</protein>
<sequence>MGNAISTMNHIALTDPGYARLFPAVLQTSNKYLVQGGPLALFNSYFVISFQGLFQQLLFWGLFSGLVGFSTTRMMDLHYLCITFAVTFLLLSIYFLSDIDLNSSKLIFFTQHVAIEFLIGIRVLAPPNIIRKWTGLIFFLVWLAVVGSTAVIVSNHAVYYAIVMASLSDGLMAITGVVLLLRKLRVRGRTSVQHSRRVTAEAISGLGLLCHGISALPNTVIVVLILDHQDPASYFGMVWTGISLTGLLAAGLQLPVAGLFFSDIRCCCSRSRKVSPGQIDWEESMEREPKVEAEESQAFDRNRVLRSSNSKLEPMSGTYGP</sequence>
<gene>
    <name evidence="3" type="ORF">CKM354_001010600</name>
</gene>
<organism evidence="3 4">
    <name type="scientific">Cercospora kikuchii</name>
    <dbReference type="NCBI Taxonomy" id="84275"/>
    <lineage>
        <taxon>Eukaryota</taxon>
        <taxon>Fungi</taxon>
        <taxon>Dikarya</taxon>
        <taxon>Ascomycota</taxon>
        <taxon>Pezizomycotina</taxon>
        <taxon>Dothideomycetes</taxon>
        <taxon>Dothideomycetidae</taxon>
        <taxon>Mycosphaerellales</taxon>
        <taxon>Mycosphaerellaceae</taxon>
        <taxon>Cercospora</taxon>
    </lineage>
</organism>
<dbReference type="AlphaFoldDB" id="A0A9P3CM31"/>
<feature type="transmembrane region" description="Helical" evidence="2">
    <location>
        <begin position="159"/>
        <end position="181"/>
    </location>
</feature>
<evidence type="ECO:0000256" key="2">
    <source>
        <dbReference type="SAM" id="Phobius"/>
    </source>
</evidence>
<name>A0A9P3CM31_9PEZI</name>
<evidence type="ECO:0000313" key="3">
    <source>
        <dbReference type="EMBL" id="GIZ47004.1"/>
    </source>
</evidence>
<dbReference type="EMBL" id="BOLY01000007">
    <property type="protein sequence ID" value="GIZ47004.1"/>
    <property type="molecule type" value="Genomic_DNA"/>
</dbReference>
<proteinExistence type="predicted"/>
<reference evidence="3 4" key="1">
    <citation type="submission" date="2021-01" db="EMBL/GenBank/DDBJ databases">
        <title>Cercospora kikuchii MAFF 305040 whole genome shotgun sequence.</title>
        <authorList>
            <person name="Kashiwa T."/>
            <person name="Suzuki T."/>
        </authorList>
    </citation>
    <scope>NUCLEOTIDE SEQUENCE [LARGE SCALE GENOMIC DNA]</scope>
    <source>
        <strain evidence="3 4">MAFF 305040</strain>
    </source>
</reference>
<feature type="compositionally biased region" description="Basic and acidic residues" evidence="1">
    <location>
        <begin position="284"/>
        <end position="298"/>
    </location>
</feature>
<evidence type="ECO:0000313" key="4">
    <source>
        <dbReference type="Proteomes" id="UP000825890"/>
    </source>
</evidence>
<accession>A0A9P3CM31</accession>
<feature type="transmembrane region" description="Helical" evidence="2">
    <location>
        <begin position="133"/>
        <end position="153"/>
    </location>
</feature>
<dbReference type="RefSeq" id="XP_044661491.1">
    <property type="nucleotide sequence ID" value="XM_044805556.1"/>
</dbReference>
<feature type="transmembrane region" description="Helical" evidence="2">
    <location>
        <begin position="103"/>
        <end position="121"/>
    </location>
</feature>
<keyword evidence="2" id="KW-0472">Membrane</keyword>
<keyword evidence="2" id="KW-0812">Transmembrane</keyword>
<dbReference type="OrthoDB" id="3647319at2759"/>
<comment type="caution">
    <text evidence="3">The sequence shown here is derived from an EMBL/GenBank/DDBJ whole genome shotgun (WGS) entry which is preliminary data.</text>
</comment>
<feature type="region of interest" description="Disordered" evidence="1">
    <location>
        <begin position="279"/>
        <end position="298"/>
    </location>
</feature>
<feature type="transmembrane region" description="Helical" evidence="2">
    <location>
        <begin position="202"/>
        <end position="226"/>
    </location>
</feature>
<keyword evidence="2" id="KW-1133">Transmembrane helix</keyword>
<evidence type="ECO:0000256" key="1">
    <source>
        <dbReference type="SAM" id="MobiDB-lite"/>
    </source>
</evidence>
<feature type="transmembrane region" description="Helical" evidence="2">
    <location>
        <begin position="45"/>
        <end position="67"/>
    </location>
</feature>
<feature type="transmembrane region" description="Helical" evidence="2">
    <location>
        <begin position="79"/>
        <end position="97"/>
    </location>
</feature>
<dbReference type="Proteomes" id="UP000825890">
    <property type="component" value="Unassembled WGS sequence"/>
</dbReference>
<dbReference type="GeneID" id="68295681"/>
<keyword evidence="4" id="KW-1185">Reference proteome</keyword>
<feature type="transmembrane region" description="Helical" evidence="2">
    <location>
        <begin position="238"/>
        <end position="262"/>
    </location>
</feature>